<evidence type="ECO:0000256" key="6">
    <source>
        <dbReference type="RuleBase" id="RU364082"/>
    </source>
</evidence>
<reference evidence="8" key="1">
    <citation type="journal article" date="2020" name="mSystems">
        <title>Genome- and Community-Level Interaction Insights into Carbon Utilization and Element Cycling Functions of Hydrothermarchaeota in Hydrothermal Sediment.</title>
        <authorList>
            <person name="Zhou Z."/>
            <person name="Liu Y."/>
            <person name="Xu W."/>
            <person name="Pan J."/>
            <person name="Luo Z.H."/>
            <person name="Li M."/>
        </authorList>
    </citation>
    <scope>NUCLEOTIDE SEQUENCE [LARGE SCALE GENOMIC DNA]</scope>
    <source>
        <strain evidence="8">HyVt-527</strain>
    </source>
</reference>
<dbReference type="GO" id="GO:0019305">
    <property type="term" value="P:dTDP-rhamnose biosynthetic process"/>
    <property type="evidence" value="ECO:0007669"/>
    <property type="project" value="UniProtKB-UniPathway"/>
</dbReference>
<comment type="catalytic activity">
    <reaction evidence="5">
        <text>dTDP-beta-L-rhamnose + NADP(+) = dTDP-4-dehydro-beta-L-rhamnose + NADPH + H(+)</text>
        <dbReference type="Rhea" id="RHEA:21796"/>
        <dbReference type="ChEBI" id="CHEBI:15378"/>
        <dbReference type="ChEBI" id="CHEBI:57510"/>
        <dbReference type="ChEBI" id="CHEBI:57783"/>
        <dbReference type="ChEBI" id="CHEBI:58349"/>
        <dbReference type="ChEBI" id="CHEBI:62830"/>
        <dbReference type="EC" id="1.1.1.133"/>
    </reaction>
</comment>
<sequence length="298" mass="34040">MTKVLILGSNGLLGQNLVKRFTDHFQVVAASLEPESYLANIPVKYFPLDLKSRSDTYKKIEKVKPDIIINAAAYTNVDGCEEDRENCWLVNVHAVENILDVADRINAIFVQVSTDYVFDGERGDYREIDAPNPRGNYARSKLAAENIIRESNVEYLIVRTQVLFGYGVNVRPNFALWVWDNLRQQKPIRVVTDQIGNPTYAPDLAEGIYRLLDQETYGLFHISGPDQISRYDFAVEIARTFDMDASLITPITTEELNQKAPRPMNSTFKIDKLVNYTGWEPDPLNIALERFKKELETK</sequence>
<dbReference type="InterPro" id="IPR029903">
    <property type="entry name" value="RmlD-like-bd"/>
</dbReference>
<dbReference type="Pfam" id="PF04321">
    <property type="entry name" value="RmlD_sub_bind"/>
    <property type="match status" value="1"/>
</dbReference>
<dbReference type="UniPathway" id="UPA00124"/>
<feature type="domain" description="RmlD-like substrate binding" evidence="7">
    <location>
        <begin position="3"/>
        <end position="295"/>
    </location>
</feature>
<evidence type="ECO:0000256" key="5">
    <source>
        <dbReference type="ARBA" id="ARBA00048200"/>
    </source>
</evidence>
<gene>
    <name evidence="8" type="primary">rfbD</name>
    <name evidence="8" type="ORF">ENJ89_01505</name>
</gene>
<keyword evidence="6" id="KW-0521">NADP</keyword>
<accession>A0A7V5PMJ0</accession>
<dbReference type="Gene3D" id="3.40.50.720">
    <property type="entry name" value="NAD(P)-binding Rossmann-like Domain"/>
    <property type="match status" value="1"/>
</dbReference>
<dbReference type="CDD" id="cd05254">
    <property type="entry name" value="dTDP_HR_like_SDR_e"/>
    <property type="match status" value="1"/>
</dbReference>
<name>A0A7V5PMJ0_CALAY</name>
<evidence type="ECO:0000256" key="1">
    <source>
        <dbReference type="ARBA" id="ARBA00004781"/>
    </source>
</evidence>
<dbReference type="InterPro" id="IPR005913">
    <property type="entry name" value="dTDP_dehydrorham_reduct"/>
</dbReference>
<dbReference type="PANTHER" id="PTHR10491:SF4">
    <property type="entry name" value="METHIONINE ADENOSYLTRANSFERASE 2 SUBUNIT BETA"/>
    <property type="match status" value="1"/>
</dbReference>
<dbReference type="AlphaFoldDB" id="A0A7V5PMJ0"/>
<dbReference type="SUPFAM" id="SSF51735">
    <property type="entry name" value="NAD(P)-binding Rossmann-fold domains"/>
    <property type="match status" value="1"/>
</dbReference>
<dbReference type="GO" id="GO:0008831">
    <property type="term" value="F:dTDP-4-dehydrorhamnose reductase activity"/>
    <property type="evidence" value="ECO:0007669"/>
    <property type="project" value="UniProtKB-EC"/>
</dbReference>
<comment type="pathway">
    <text evidence="1 6">Carbohydrate biosynthesis; dTDP-L-rhamnose biosynthesis.</text>
</comment>
<evidence type="ECO:0000256" key="3">
    <source>
        <dbReference type="ARBA" id="ARBA00012929"/>
    </source>
</evidence>
<evidence type="ECO:0000256" key="4">
    <source>
        <dbReference type="ARBA" id="ARBA00017099"/>
    </source>
</evidence>
<comment type="function">
    <text evidence="6">Catalyzes the reduction of dTDP-6-deoxy-L-lyxo-4-hexulose to yield dTDP-L-rhamnose.</text>
</comment>
<evidence type="ECO:0000313" key="8">
    <source>
        <dbReference type="EMBL" id="HHJ51844.1"/>
    </source>
</evidence>
<organism evidence="8">
    <name type="scientific">Caldithrix abyssi</name>
    <dbReference type="NCBI Taxonomy" id="187145"/>
    <lineage>
        <taxon>Bacteria</taxon>
        <taxon>Pseudomonadati</taxon>
        <taxon>Calditrichota</taxon>
        <taxon>Calditrichia</taxon>
        <taxon>Calditrichales</taxon>
        <taxon>Calditrichaceae</taxon>
        <taxon>Caldithrix</taxon>
    </lineage>
</organism>
<comment type="caution">
    <text evidence="8">The sequence shown here is derived from an EMBL/GenBank/DDBJ whole genome shotgun (WGS) entry which is preliminary data.</text>
</comment>
<keyword evidence="6 8" id="KW-0560">Oxidoreductase</keyword>
<evidence type="ECO:0000256" key="2">
    <source>
        <dbReference type="ARBA" id="ARBA00010944"/>
    </source>
</evidence>
<dbReference type="PANTHER" id="PTHR10491">
    <property type="entry name" value="DTDP-4-DEHYDRORHAMNOSE REDUCTASE"/>
    <property type="match status" value="1"/>
</dbReference>
<dbReference type="EMBL" id="DROD01000106">
    <property type="protein sequence ID" value="HHJ51844.1"/>
    <property type="molecule type" value="Genomic_DNA"/>
</dbReference>
<proteinExistence type="inferred from homology"/>
<dbReference type="InterPro" id="IPR036291">
    <property type="entry name" value="NAD(P)-bd_dom_sf"/>
</dbReference>
<dbReference type="EC" id="1.1.1.133" evidence="3 6"/>
<dbReference type="NCBIfam" id="TIGR01214">
    <property type="entry name" value="rmlD"/>
    <property type="match status" value="1"/>
</dbReference>
<dbReference type="Proteomes" id="UP000886124">
    <property type="component" value="Unassembled WGS sequence"/>
</dbReference>
<comment type="similarity">
    <text evidence="2 6">Belongs to the dTDP-4-dehydrorhamnose reductase family.</text>
</comment>
<evidence type="ECO:0000259" key="7">
    <source>
        <dbReference type="Pfam" id="PF04321"/>
    </source>
</evidence>
<protein>
    <recommendedName>
        <fullName evidence="4 6">dTDP-4-dehydrorhamnose reductase</fullName>
        <ecNumber evidence="3 6">1.1.1.133</ecNumber>
    </recommendedName>
</protein>